<name>A0A6H1WSI3_9BACT</name>
<dbReference type="KEGG" id="tmai:FVE67_04575"/>
<dbReference type="Proteomes" id="UP000501253">
    <property type="component" value="Chromosome"/>
</dbReference>
<gene>
    <name evidence="5" type="primary">scpB</name>
    <name evidence="5" type="ORF">FVE67_04575</name>
</gene>
<dbReference type="InterPro" id="IPR036388">
    <property type="entry name" value="WH-like_DNA-bd_sf"/>
</dbReference>
<evidence type="ECO:0000313" key="5">
    <source>
        <dbReference type="EMBL" id="QJA06114.1"/>
    </source>
</evidence>
<organism evidence="5 6">
    <name type="scientific">Thermosulfurimonas marina</name>
    <dbReference type="NCBI Taxonomy" id="2047767"/>
    <lineage>
        <taxon>Bacteria</taxon>
        <taxon>Pseudomonadati</taxon>
        <taxon>Thermodesulfobacteriota</taxon>
        <taxon>Thermodesulfobacteria</taxon>
        <taxon>Thermodesulfobacteriales</taxon>
        <taxon>Thermodesulfobacteriaceae</taxon>
        <taxon>Thermosulfurimonas</taxon>
    </lineage>
</organism>
<dbReference type="Gene3D" id="1.10.10.10">
    <property type="entry name" value="Winged helix-like DNA-binding domain superfamily/Winged helix DNA-binding domain"/>
    <property type="match status" value="2"/>
</dbReference>
<dbReference type="EMBL" id="CP042909">
    <property type="protein sequence ID" value="QJA06114.1"/>
    <property type="molecule type" value="Genomic_DNA"/>
</dbReference>
<evidence type="ECO:0000313" key="6">
    <source>
        <dbReference type="Proteomes" id="UP000501253"/>
    </source>
</evidence>
<accession>A0A6H1WSI3</accession>
<keyword evidence="6" id="KW-1185">Reference proteome</keyword>
<keyword evidence="4" id="KW-0131">Cell cycle</keyword>
<dbReference type="PANTHER" id="PTHR34298">
    <property type="entry name" value="SEGREGATION AND CONDENSATION PROTEIN B"/>
    <property type="match status" value="1"/>
</dbReference>
<dbReference type="PANTHER" id="PTHR34298:SF2">
    <property type="entry name" value="SEGREGATION AND CONDENSATION PROTEIN B"/>
    <property type="match status" value="1"/>
</dbReference>
<evidence type="ECO:0000256" key="3">
    <source>
        <dbReference type="ARBA" id="ARBA00022829"/>
    </source>
</evidence>
<evidence type="ECO:0000256" key="2">
    <source>
        <dbReference type="ARBA" id="ARBA00022618"/>
    </source>
</evidence>
<keyword evidence="1" id="KW-0963">Cytoplasm</keyword>
<reference evidence="5 6" key="1">
    <citation type="submission" date="2019-08" db="EMBL/GenBank/DDBJ databases">
        <title>Complete genome sequence of Thermosulfurimonas marina SU872T, an anaerobic thermophilic chemolithoautotrophic bacterium isolated from a shallow marine hydrothermal vent.</title>
        <authorList>
            <person name="Allioux M."/>
            <person name="Jebbar M."/>
            <person name="Slobodkina G."/>
            <person name="Slobodkin A."/>
            <person name="Moalic Y."/>
            <person name="Frolova A."/>
            <person name="Shao Z."/>
            <person name="Alain K."/>
        </authorList>
    </citation>
    <scope>NUCLEOTIDE SEQUENCE [LARGE SCALE GENOMIC DNA]</scope>
    <source>
        <strain evidence="5 6">SU872</strain>
    </source>
</reference>
<dbReference type="SUPFAM" id="SSF46785">
    <property type="entry name" value="Winged helix' DNA-binding domain"/>
    <property type="match status" value="2"/>
</dbReference>
<evidence type="ECO:0000256" key="1">
    <source>
        <dbReference type="ARBA" id="ARBA00022490"/>
    </source>
</evidence>
<protein>
    <submittedName>
        <fullName evidence="5">SMC-Scp complex subunit ScpB</fullName>
    </submittedName>
</protein>
<dbReference type="PIRSF" id="PIRSF019345">
    <property type="entry name" value="ScpB"/>
    <property type="match status" value="1"/>
</dbReference>
<keyword evidence="3" id="KW-0159">Chromosome partition</keyword>
<dbReference type="RefSeq" id="WP_168719462.1">
    <property type="nucleotide sequence ID" value="NZ_CP042909.1"/>
</dbReference>
<evidence type="ECO:0000256" key="4">
    <source>
        <dbReference type="ARBA" id="ARBA00023306"/>
    </source>
</evidence>
<dbReference type="AlphaFoldDB" id="A0A6H1WSI3"/>
<keyword evidence="2" id="KW-0132">Cell division</keyword>
<dbReference type="InterPro" id="IPR005234">
    <property type="entry name" value="ScpB_csome_segregation"/>
</dbReference>
<proteinExistence type="predicted"/>
<dbReference type="InterPro" id="IPR036390">
    <property type="entry name" value="WH_DNA-bd_sf"/>
</dbReference>
<sequence length="176" mass="19432">MEGGLGLKAALEALLFVAGRPVKVEELRGIFPGVTEEELRQALRELSQEYQGRGLRIREVAGGFRMETAPEVAEPVRAFLKPRPRKLSRAALETLAVVAYHQPVTRAEIERLRGVDSSGALKVLLEEKLIRIVGRKAVPGRPLLYGTTAKFLEVFGLRSLEDLPPLEEIRKLAEGA</sequence>
<dbReference type="NCBIfam" id="TIGR00281">
    <property type="entry name" value="SMC-Scp complex subunit ScpB"/>
    <property type="match status" value="1"/>
</dbReference>
<dbReference type="GO" id="GO:0051304">
    <property type="term" value="P:chromosome separation"/>
    <property type="evidence" value="ECO:0007669"/>
    <property type="project" value="InterPro"/>
</dbReference>
<dbReference type="Pfam" id="PF04079">
    <property type="entry name" value="SMC_ScpB"/>
    <property type="match status" value="1"/>
</dbReference>
<dbReference type="GO" id="GO:0051301">
    <property type="term" value="P:cell division"/>
    <property type="evidence" value="ECO:0007669"/>
    <property type="project" value="UniProtKB-KW"/>
</dbReference>